<evidence type="ECO:0000256" key="1">
    <source>
        <dbReference type="SAM" id="MobiDB-lite"/>
    </source>
</evidence>
<reference evidence="2" key="1">
    <citation type="submission" date="2014-09" db="EMBL/GenBank/DDBJ databases">
        <authorList>
            <person name="Magalhaes I.L.F."/>
            <person name="Oliveira U."/>
            <person name="Santos F.R."/>
            <person name="Vidigal T.H.D.A."/>
            <person name="Brescovit A.D."/>
            <person name="Santos A.J."/>
        </authorList>
    </citation>
    <scope>NUCLEOTIDE SEQUENCE</scope>
    <source>
        <tissue evidence="2">Shoot tissue taken approximately 20 cm above the soil surface</tissue>
    </source>
</reference>
<organism evidence="2">
    <name type="scientific">Arundo donax</name>
    <name type="common">Giant reed</name>
    <name type="synonym">Donax arundinaceus</name>
    <dbReference type="NCBI Taxonomy" id="35708"/>
    <lineage>
        <taxon>Eukaryota</taxon>
        <taxon>Viridiplantae</taxon>
        <taxon>Streptophyta</taxon>
        <taxon>Embryophyta</taxon>
        <taxon>Tracheophyta</taxon>
        <taxon>Spermatophyta</taxon>
        <taxon>Magnoliopsida</taxon>
        <taxon>Liliopsida</taxon>
        <taxon>Poales</taxon>
        <taxon>Poaceae</taxon>
        <taxon>PACMAD clade</taxon>
        <taxon>Arundinoideae</taxon>
        <taxon>Arundineae</taxon>
        <taxon>Arundo</taxon>
    </lineage>
</organism>
<reference evidence="2" key="2">
    <citation type="journal article" date="2015" name="Data Brief">
        <title>Shoot transcriptome of the giant reed, Arundo donax.</title>
        <authorList>
            <person name="Barrero R.A."/>
            <person name="Guerrero F.D."/>
            <person name="Moolhuijzen P."/>
            <person name="Goolsby J.A."/>
            <person name="Tidwell J."/>
            <person name="Bellgard S.E."/>
            <person name="Bellgard M.I."/>
        </authorList>
    </citation>
    <scope>NUCLEOTIDE SEQUENCE</scope>
    <source>
        <tissue evidence="2">Shoot tissue taken approximately 20 cm above the soil surface</tissue>
    </source>
</reference>
<proteinExistence type="predicted"/>
<evidence type="ECO:0000313" key="2">
    <source>
        <dbReference type="EMBL" id="JAD70112.1"/>
    </source>
</evidence>
<name>A0A0A9T1M7_ARUDO</name>
<feature type="region of interest" description="Disordered" evidence="1">
    <location>
        <begin position="1"/>
        <end position="38"/>
    </location>
</feature>
<protein>
    <submittedName>
        <fullName evidence="2">Uncharacterized protein</fullName>
    </submittedName>
</protein>
<dbReference type="AlphaFoldDB" id="A0A0A9T1M7"/>
<dbReference type="EMBL" id="GBRH01227783">
    <property type="protein sequence ID" value="JAD70112.1"/>
    <property type="molecule type" value="Transcribed_RNA"/>
</dbReference>
<feature type="compositionally biased region" description="Polar residues" evidence="1">
    <location>
        <begin position="19"/>
        <end position="30"/>
    </location>
</feature>
<sequence length="38" mass="4231">MLRPSSLPGTAPRRAHCMSTGQARTRTQSWPPRPWSPA</sequence>
<accession>A0A0A9T1M7</accession>